<name>A0A7Y0HFQ8_9PROT</name>
<dbReference type="InterPro" id="IPR018062">
    <property type="entry name" value="HTH_AraC-typ_CS"/>
</dbReference>
<keyword evidence="3" id="KW-0804">Transcription</keyword>
<dbReference type="Gene3D" id="2.60.120.10">
    <property type="entry name" value="Jelly Rolls"/>
    <property type="match status" value="1"/>
</dbReference>
<dbReference type="AlphaFoldDB" id="A0A7Y0HFQ8"/>
<evidence type="ECO:0000259" key="4">
    <source>
        <dbReference type="PROSITE" id="PS01124"/>
    </source>
</evidence>
<dbReference type="SUPFAM" id="SSF46689">
    <property type="entry name" value="Homeodomain-like"/>
    <property type="match status" value="2"/>
</dbReference>
<evidence type="ECO:0000256" key="3">
    <source>
        <dbReference type="ARBA" id="ARBA00023163"/>
    </source>
</evidence>
<accession>A0A7Y0HFQ8</accession>
<dbReference type="EMBL" id="JABBNT010000003">
    <property type="protein sequence ID" value="NMM44858.1"/>
    <property type="molecule type" value="Genomic_DNA"/>
</dbReference>
<gene>
    <name evidence="5" type="ORF">HH303_10250</name>
</gene>
<dbReference type="InterPro" id="IPR020449">
    <property type="entry name" value="Tscrpt_reg_AraC-type_HTH"/>
</dbReference>
<dbReference type="InterPro" id="IPR018060">
    <property type="entry name" value="HTH_AraC"/>
</dbReference>
<reference evidence="5 6" key="1">
    <citation type="submission" date="2020-04" db="EMBL/GenBank/DDBJ databases">
        <title>Rhodospirillaceae bacterium KN72 isolated from deep sea.</title>
        <authorList>
            <person name="Zhang D.-C."/>
        </authorList>
    </citation>
    <scope>NUCLEOTIDE SEQUENCE [LARGE SCALE GENOMIC DNA]</scope>
    <source>
        <strain evidence="5 6">KN72</strain>
    </source>
</reference>
<evidence type="ECO:0000256" key="1">
    <source>
        <dbReference type="ARBA" id="ARBA00023015"/>
    </source>
</evidence>
<dbReference type="GO" id="GO:0043565">
    <property type="term" value="F:sequence-specific DNA binding"/>
    <property type="evidence" value="ECO:0007669"/>
    <property type="project" value="InterPro"/>
</dbReference>
<feature type="domain" description="HTH araC/xylS-type" evidence="4">
    <location>
        <begin position="143"/>
        <end position="241"/>
    </location>
</feature>
<protein>
    <submittedName>
        <fullName evidence="5">Helix-turn-helix transcriptional regulator</fullName>
    </submittedName>
</protein>
<dbReference type="SUPFAM" id="SSF51182">
    <property type="entry name" value="RmlC-like cupins"/>
    <property type="match status" value="1"/>
</dbReference>
<evidence type="ECO:0000313" key="6">
    <source>
        <dbReference type="Proteomes" id="UP000539372"/>
    </source>
</evidence>
<dbReference type="PRINTS" id="PR00032">
    <property type="entry name" value="HTHARAC"/>
</dbReference>
<evidence type="ECO:0000313" key="5">
    <source>
        <dbReference type="EMBL" id="NMM44858.1"/>
    </source>
</evidence>
<dbReference type="InterPro" id="IPR050204">
    <property type="entry name" value="AraC_XylS_family_regulators"/>
</dbReference>
<dbReference type="PANTHER" id="PTHR46796:SF10">
    <property type="entry name" value="TRANSCRIPTIONAL ACTIVATOR FEAR"/>
    <property type="match status" value="1"/>
</dbReference>
<dbReference type="GO" id="GO:0003700">
    <property type="term" value="F:DNA-binding transcription factor activity"/>
    <property type="evidence" value="ECO:0007669"/>
    <property type="project" value="InterPro"/>
</dbReference>
<dbReference type="Proteomes" id="UP000539372">
    <property type="component" value="Unassembled WGS sequence"/>
</dbReference>
<dbReference type="SMART" id="SM00342">
    <property type="entry name" value="HTH_ARAC"/>
    <property type="match status" value="1"/>
</dbReference>
<comment type="caution">
    <text evidence="5">The sequence shown here is derived from an EMBL/GenBank/DDBJ whole genome shotgun (WGS) entry which is preliminary data.</text>
</comment>
<organism evidence="5 6">
    <name type="scientific">Pacificispira spongiicola</name>
    <dbReference type="NCBI Taxonomy" id="2729598"/>
    <lineage>
        <taxon>Bacteria</taxon>
        <taxon>Pseudomonadati</taxon>
        <taxon>Pseudomonadota</taxon>
        <taxon>Alphaproteobacteria</taxon>
        <taxon>Rhodospirillales</taxon>
        <taxon>Rhodospirillaceae</taxon>
        <taxon>Pacificispira</taxon>
    </lineage>
</organism>
<keyword evidence="1" id="KW-0805">Transcription regulation</keyword>
<sequence>MNAGPASLSLRSYRGAVQAHSHDYHQFVLPLHGRLEMESRGYGGYVDARTAAFVPAGDIHVFEGRGVETRCVVLDIPQRRLGALDMKAEDGPSPFFQVDRALHHLLSFVDTRGTGDIALPGLILSTALDALAPNAAAQPSRLRAALSFMVARYDQPLTVADIAAAAATSPSRLFALFREWTGISPLAYLTRLRLDRAKLALRHGSVPIAQIALTHGFGDQTAFTRAFRREVGETPGAYRRRCRLDGLGR</sequence>
<dbReference type="PROSITE" id="PS01124">
    <property type="entry name" value="HTH_ARAC_FAMILY_2"/>
    <property type="match status" value="1"/>
</dbReference>
<dbReference type="InterPro" id="IPR014710">
    <property type="entry name" value="RmlC-like_jellyroll"/>
</dbReference>
<dbReference type="InterPro" id="IPR011051">
    <property type="entry name" value="RmlC_Cupin_sf"/>
</dbReference>
<dbReference type="PROSITE" id="PS00041">
    <property type="entry name" value="HTH_ARAC_FAMILY_1"/>
    <property type="match status" value="1"/>
</dbReference>
<dbReference type="Gene3D" id="1.10.10.60">
    <property type="entry name" value="Homeodomain-like"/>
    <property type="match status" value="2"/>
</dbReference>
<keyword evidence="6" id="KW-1185">Reference proteome</keyword>
<keyword evidence="2" id="KW-0238">DNA-binding</keyword>
<dbReference type="PANTHER" id="PTHR46796">
    <property type="entry name" value="HTH-TYPE TRANSCRIPTIONAL ACTIVATOR RHAS-RELATED"/>
    <property type="match status" value="1"/>
</dbReference>
<dbReference type="InterPro" id="IPR009057">
    <property type="entry name" value="Homeodomain-like_sf"/>
</dbReference>
<dbReference type="Pfam" id="PF12833">
    <property type="entry name" value="HTH_18"/>
    <property type="match status" value="1"/>
</dbReference>
<dbReference type="RefSeq" id="WP_169625247.1">
    <property type="nucleotide sequence ID" value="NZ_JABBNT010000003.1"/>
</dbReference>
<proteinExistence type="predicted"/>
<evidence type="ECO:0000256" key="2">
    <source>
        <dbReference type="ARBA" id="ARBA00023125"/>
    </source>
</evidence>